<reference evidence="2 3" key="1">
    <citation type="submission" date="2023-02" db="EMBL/GenBank/DDBJ databases">
        <title>Devosia algicola sp. nov., isolated from the phycosphere of marine algae.</title>
        <authorList>
            <person name="Kim J.M."/>
            <person name="Lee J.K."/>
            <person name="Choi B.J."/>
            <person name="Bayburt H."/>
            <person name="Jeon C.O."/>
        </authorList>
    </citation>
    <scope>NUCLEOTIDE SEQUENCE [LARGE SCALE GENOMIC DNA]</scope>
    <source>
        <strain evidence="2 3">G20-9</strain>
    </source>
</reference>
<keyword evidence="3" id="KW-1185">Reference proteome</keyword>
<dbReference type="RefSeq" id="WP_282217725.1">
    <property type="nucleotide sequence ID" value="NZ_CP118246.1"/>
</dbReference>
<evidence type="ECO:0000313" key="3">
    <source>
        <dbReference type="Proteomes" id="UP001220530"/>
    </source>
</evidence>
<protein>
    <submittedName>
        <fullName evidence="2">Gfo/Idh/MocA family oxidoreductase</fullName>
    </submittedName>
</protein>
<gene>
    <name evidence="2" type="ORF">PSQ19_10710</name>
</gene>
<evidence type="ECO:0000259" key="1">
    <source>
        <dbReference type="Pfam" id="PF01408"/>
    </source>
</evidence>
<dbReference type="PANTHER" id="PTHR43708">
    <property type="entry name" value="CONSERVED EXPRESSED OXIDOREDUCTASE (EUROFUNG)"/>
    <property type="match status" value="1"/>
</dbReference>
<dbReference type="InterPro" id="IPR051317">
    <property type="entry name" value="Gfo/Idh/MocA_oxidoreduct"/>
</dbReference>
<evidence type="ECO:0000313" key="2">
    <source>
        <dbReference type="EMBL" id="WDR01314.1"/>
    </source>
</evidence>
<dbReference type="EMBL" id="CP118246">
    <property type="protein sequence ID" value="WDR01314.1"/>
    <property type="molecule type" value="Genomic_DNA"/>
</dbReference>
<proteinExistence type="predicted"/>
<feature type="domain" description="Gfo/Idh/MocA-like oxidoreductase N-terminal" evidence="1">
    <location>
        <begin position="5"/>
        <end position="125"/>
    </location>
</feature>
<accession>A0ABY7YJQ0</accession>
<dbReference type="InterPro" id="IPR036291">
    <property type="entry name" value="NAD(P)-bd_dom_sf"/>
</dbReference>
<dbReference type="Pfam" id="PF01408">
    <property type="entry name" value="GFO_IDH_MocA"/>
    <property type="match status" value="1"/>
</dbReference>
<dbReference type="InterPro" id="IPR000683">
    <property type="entry name" value="Gfo/Idh/MocA-like_OxRdtase_N"/>
</dbReference>
<organism evidence="2 3">
    <name type="scientific">Devosia algicola</name>
    <dbReference type="NCBI Taxonomy" id="3026418"/>
    <lineage>
        <taxon>Bacteria</taxon>
        <taxon>Pseudomonadati</taxon>
        <taxon>Pseudomonadota</taxon>
        <taxon>Alphaproteobacteria</taxon>
        <taxon>Hyphomicrobiales</taxon>
        <taxon>Devosiaceae</taxon>
        <taxon>Devosia</taxon>
    </lineage>
</organism>
<dbReference type="Proteomes" id="UP001220530">
    <property type="component" value="Chromosome"/>
</dbReference>
<name>A0ABY7YJQ0_9HYPH</name>
<dbReference type="Gene3D" id="3.30.360.10">
    <property type="entry name" value="Dihydrodipicolinate Reductase, domain 2"/>
    <property type="match status" value="1"/>
</dbReference>
<dbReference type="PANTHER" id="PTHR43708:SF4">
    <property type="entry name" value="OXIDOREDUCTASE YCEM-RELATED"/>
    <property type="match status" value="1"/>
</dbReference>
<dbReference type="Gene3D" id="3.40.50.720">
    <property type="entry name" value="NAD(P)-binding Rossmann-like Domain"/>
    <property type="match status" value="1"/>
</dbReference>
<sequence>MTIPVKVGLIGLGEVAQLMHLPLLSDDRRFDISAITDVSPSLVDYVAGRYGEPARHADADALIGDPALDAVFILTPDYLHAELLEKAIRSGKHVFVEKPACLTADQLRPILDIPQRSGQVVFVGYMRRFSRPFLELKKRLPSLADIRHVRVRDIIREAPFYVAQTRNIFRPIDSPAALLAEGRSRTQAMIRSIMGDHCAPDALRAYQVLTGLSSHSFSAMRDLLGPPNSCTYAVQHGGEVVMAVFDYGHFSALYEAVIDEVSRFDAGIEVLTQHQHFKVNYDTPYIRNLPTRLEITSSSDTDTNTEIIGPIYEDPFRIELDAFHDSIVNGTPNRTTLRDSLADLLIFKDVARYFIPPQHTRD</sequence>
<dbReference type="SUPFAM" id="SSF51735">
    <property type="entry name" value="NAD(P)-binding Rossmann-fold domains"/>
    <property type="match status" value="1"/>
</dbReference>